<dbReference type="InterPro" id="IPR006342">
    <property type="entry name" value="FkbM_mtfrase"/>
</dbReference>
<dbReference type="PANTHER" id="PTHR34009">
    <property type="entry name" value="PROTEIN STAR"/>
    <property type="match status" value="1"/>
</dbReference>
<dbReference type="PANTHER" id="PTHR34009:SF2">
    <property type="entry name" value="PROTEIN STAR"/>
    <property type="match status" value="1"/>
</dbReference>
<comment type="caution">
    <text evidence="2">The sequence shown here is derived from an EMBL/GenBank/DDBJ whole genome shotgun (WGS) entry which is preliminary data.</text>
</comment>
<evidence type="ECO:0000259" key="1">
    <source>
        <dbReference type="Pfam" id="PF05050"/>
    </source>
</evidence>
<dbReference type="Pfam" id="PF05050">
    <property type="entry name" value="Methyltransf_21"/>
    <property type="match status" value="1"/>
</dbReference>
<dbReference type="Gene3D" id="3.40.50.150">
    <property type="entry name" value="Vaccinia Virus protein VP39"/>
    <property type="match status" value="1"/>
</dbReference>
<dbReference type="SUPFAM" id="SSF53335">
    <property type="entry name" value="S-adenosyl-L-methionine-dependent methyltransferases"/>
    <property type="match status" value="1"/>
</dbReference>
<dbReference type="GO" id="GO:0008168">
    <property type="term" value="F:methyltransferase activity"/>
    <property type="evidence" value="ECO:0007669"/>
    <property type="project" value="UniProtKB-KW"/>
</dbReference>
<evidence type="ECO:0000313" key="2">
    <source>
        <dbReference type="EMBL" id="MFB2898161.1"/>
    </source>
</evidence>
<protein>
    <submittedName>
        <fullName evidence="2">FkbM family methyltransferase</fullName>
    </submittedName>
</protein>
<organism evidence="2 3">
    <name type="scientific">Floridaenema flaviceps BLCC-F50</name>
    <dbReference type="NCBI Taxonomy" id="3153642"/>
    <lineage>
        <taxon>Bacteria</taxon>
        <taxon>Bacillati</taxon>
        <taxon>Cyanobacteriota</taxon>
        <taxon>Cyanophyceae</taxon>
        <taxon>Oscillatoriophycideae</taxon>
        <taxon>Aerosakkonematales</taxon>
        <taxon>Aerosakkonemataceae</taxon>
        <taxon>Floridanema</taxon>
        <taxon>Floridanema flaviceps</taxon>
    </lineage>
</organism>
<dbReference type="GO" id="GO:0032259">
    <property type="term" value="P:methylation"/>
    <property type="evidence" value="ECO:0007669"/>
    <property type="project" value="UniProtKB-KW"/>
</dbReference>
<keyword evidence="2" id="KW-0489">Methyltransferase</keyword>
<dbReference type="NCBIfam" id="TIGR01444">
    <property type="entry name" value="fkbM_fam"/>
    <property type="match status" value="1"/>
</dbReference>
<dbReference type="EMBL" id="JBHFNR010000279">
    <property type="protein sequence ID" value="MFB2898161.1"/>
    <property type="molecule type" value="Genomic_DNA"/>
</dbReference>
<reference evidence="2 3" key="1">
    <citation type="submission" date="2024-09" db="EMBL/GenBank/DDBJ databases">
        <title>Floridaenema gen nov. (Aerosakkonemataceae, Aerosakkonematales ord. nov., Cyanobacteria) from benthic tropical and subtropical fresh waters, with the description of four new species.</title>
        <authorList>
            <person name="Moretto J.A."/>
            <person name="Berthold D.E."/>
            <person name="Lefler F.W."/>
            <person name="Huang I.-S."/>
            <person name="Laughinghouse H. IV."/>
        </authorList>
    </citation>
    <scope>NUCLEOTIDE SEQUENCE [LARGE SCALE GENOMIC DNA]</scope>
    <source>
        <strain evidence="2 3">BLCC-F50</strain>
    </source>
</reference>
<keyword evidence="2" id="KW-0808">Transferase</keyword>
<evidence type="ECO:0000313" key="3">
    <source>
        <dbReference type="Proteomes" id="UP001576784"/>
    </source>
</evidence>
<sequence>MAFRQCFMDGNNLNMKNFDGLAINSYQNMTQISYAQHDEDLEIMKLFKFKASGYYVEVGANDGKTNSNTALLEEKGWKGLLIEANPDLIDSCVESRPNSIVVNYAVVAPDNVGNVDFYKVVGGPGSLDGLSTTVGSENFTEMINRYGGEVQKISVPATTLDELLKRYNSPLEFELLSIDVEGAEMEVLRGFSIAHFKPKIVIVEDNSHGENTTVANYLRQYGYIRVHRTGVNDWYVCPQDADYFRVKRVILNLRLLKWWLKRHLV</sequence>
<name>A0ABV4Y2M3_9CYAN</name>
<feature type="domain" description="Methyltransferase FkbM" evidence="1">
    <location>
        <begin position="57"/>
        <end position="224"/>
    </location>
</feature>
<gene>
    <name evidence="2" type="ORF">ACE1CI_35035</name>
</gene>
<proteinExistence type="predicted"/>
<dbReference type="InterPro" id="IPR029063">
    <property type="entry name" value="SAM-dependent_MTases_sf"/>
</dbReference>
<dbReference type="Proteomes" id="UP001576784">
    <property type="component" value="Unassembled WGS sequence"/>
</dbReference>
<accession>A0ABV4Y2M3</accession>
<dbReference type="InterPro" id="IPR053202">
    <property type="entry name" value="EGF_Rcpt_Signaling_Reg"/>
</dbReference>
<keyword evidence="3" id="KW-1185">Reference proteome</keyword>